<dbReference type="KEGG" id="vcn:VOLCADRAFT_103228"/>
<dbReference type="CDD" id="cd02980">
    <property type="entry name" value="TRX_Fd_family"/>
    <property type="match status" value="1"/>
</dbReference>
<dbReference type="OrthoDB" id="532572at2759"/>
<evidence type="ECO:0000313" key="3">
    <source>
        <dbReference type="Proteomes" id="UP000001058"/>
    </source>
</evidence>
<keyword evidence="3" id="KW-1185">Reference proteome</keyword>
<dbReference type="STRING" id="3068.D8TKC1"/>
<dbReference type="Proteomes" id="UP000001058">
    <property type="component" value="Unassembled WGS sequence"/>
</dbReference>
<protein>
    <submittedName>
        <fullName evidence="2">Uncharacterized protein</fullName>
    </submittedName>
</protein>
<reference evidence="2 3" key="1">
    <citation type="journal article" date="2010" name="Science">
        <title>Genomic analysis of organismal complexity in the multicellular green alga Volvox carteri.</title>
        <authorList>
            <person name="Prochnik S.E."/>
            <person name="Umen J."/>
            <person name="Nedelcu A.M."/>
            <person name="Hallmann A."/>
            <person name="Miller S.M."/>
            <person name="Nishii I."/>
            <person name="Ferris P."/>
            <person name="Kuo A."/>
            <person name="Mitros T."/>
            <person name="Fritz-Laylin L.K."/>
            <person name="Hellsten U."/>
            <person name="Chapman J."/>
            <person name="Simakov O."/>
            <person name="Rensing S.A."/>
            <person name="Terry A."/>
            <person name="Pangilinan J."/>
            <person name="Kapitonov V."/>
            <person name="Jurka J."/>
            <person name="Salamov A."/>
            <person name="Shapiro H."/>
            <person name="Schmutz J."/>
            <person name="Grimwood J."/>
            <person name="Lindquist E."/>
            <person name="Lucas S."/>
            <person name="Grigoriev I.V."/>
            <person name="Schmitt R."/>
            <person name="Kirk D."/>
            <person name="Rokhsar D.S."/>
        </authorList>
    </citation>
    <scope>NUCLEOTIDE SEQUENCE [LARGE SCALE GENOMIC DNA]</scope>
    <source>
        <strain evidence="3">f. Nagariensis / Eve</strain>
    </source>
</reference>
<dbReference type="InterPro" id="IPR036249">
    <property type="entry name" value="Thioredoxin-like_sf"/>
</dbReference>
<organism evidence="3">
    <name type="scientific">Volvox carteri f. nagariensis</name>
    <dbReference type="NCBI Taxonomy" id="3068"/>
    <lineage>
        <taxon>Eukaryota</taxon>
        <taxon>Viridiplantae</taxon>
        <taxon>Chlorophyta</taxon>
        <taxon>core chlorophytes</taxon>
        <taxon>Chlorophyceae</taxon>
        <taxon>CS clade</taxon>
        <taxon>Chlamydomonadales</taxon>
        <taxon>Volvocaceae</taxon>
        <taxon>Volvox</taxon>
    </lineage>
</organism>
<dbReference type="GeneID" id="9624683"/>
<sequence>MSLTFSRRLISHSDTPSTSGRCDNLRRVVGSHSIHRTFGVGPPHASRNSTAVGSGRVDACESLRPPAGPSTVLCSSSLGKERKKLAKVLKSHRKVLEKRLSALTRAEVEAPVLSELLQELRILNSRLKSQRAALLILQDIKDSDSSSSDSDEELCETRSAAALCFRRALSATSPRQSQAELSDPVSKSTPPAIPGMVADQLAASSTATSIVVSSLAGEVELQVPPPQEGWCWDEDEFRLAKFDGAGGRVMVCTGSKCQRKGGAEVLRAVSALSDGNPNIEVVPCKCVGKCSAGAALRVRPMGQPCATYTQVRPAQLREVFLEHFAATEVAPPPLPSSPVEGTGVVCGLDAAASSPDVKPHVTCCLECQQQ</sequence>
<dbReference type="SUPFAM" id="SSF52833">
    <property type="entry name" value="Thioredoxin-like"/>
    <property type="match status" value="1"/>
</dbReference>
<evidence type="ECO:0000256" key="1">
    <source>
        <dbReference type="SAM" id="MobiDB-lite"/>
    </source>
</evidence>
<dbReference type="Gene3D" id="3.40.30.10">
    <property type="entry name" value="Glutaredoxin"/>
    <property type="match status" value="1"/>
</dbReference>
<evidence type="ECO:0000313" key="2">
    <source>
        <dbReference type="EMBL" id="EFJ52034.1"/>
    </source>
</evidence>
<proteinExistence type="predicted"/>
<dbReference type="AlphaFoldDB" id="D8TKC1"/>
<feature type="region of interest" description="Disordered" evidence="1">
    <location>
        <begin position="1"/>
        <end position="24"/>
    </location>
</feature>
<dbReference type="EMBL" id="GL378325">
    <property type="protein sequence ID" value="EFJ52034.1"/>
    <property type="molecule type" value="Genomic_DNA"/>
</dbReference>
<dbReference type="RefSeq" id="XP_002946808.1">
    <property type="nucleotide sequence ID" value="XM_002946762.1"/>
</dbReference>
<gene>
    <name evidence="2" type="ORF">VOLCADRAFT_103228</name>
</gene>
<accession>D8TKC1</accession>
<feature type="compositionally biased region" description="Polar residues" evidence="1">
    <location>
        <begin position="12"/>
        <end position="21"/>
    </location>
</feature>
<name>D8TKC1_VOLCA</name>
<dbReference type="InParanoid" id="D8TKC1"/>